<dbReference type="InterPro" id="IPR043129">
    <property type="entry name" value="ATPase_NBD"/>
</dbReference>
<dbReference type="AlphaFoldDB" id="A0A0Q2MFY1"/>
<dbReference type="SUPFAM" id="SSF53067">
    <property type="entry name" value="Actin-like ATPase domain"/>
    <property type="match status" value="2"/>
</dbReference>
<evidence type="ECO:0000256" key="3">
    <source>
        <dbReference type="ARBA" id="ARBA00022448"/>
    </source>
</evidence>
<keyword evidence="9" id="KW-0472">Membrane</keyword>
<comment type="function">
    <text evidence="10">Inner membrane component of the type II secretion system required for the energy-dependent secretion of extracellular factors such as proteases and toxins from the periplasm.</text>
</comment>
<evidence type="ECO:0000256" key="8">
    <source>
        <dbReference type="ARBA" id="ARBA00022989"/>
    </source>
</evidence>
<evidence type="ECO:0000313" key="14">
    <source>
        <dbReference type="Proteomes" id="UP000051221"/>
    </source>
</evidence>
<dbReference type="InParanoid" id="A0A0Q2MFY1"/>
<accession>A0A0Q2MFY1</accession>
<dbReference type="CDD" id="cd24017">
    <property type="entry name" value="ASKHA_T2SSL_N"/>
    <property type="match status" value="1"/>
</dbReference>
<evidence type="ECO:0000256" key="9">
    <source>
        <dbReference type="ARBA" id="ARBA00023136"/>
    </source>
</evidence>
<dbReference type="PIRSF" id="PIRSF015761">
    <property type="entry name" value="Protein_L"/>
    <property type="match status" value="1"/>
</dbReference>
<dbReference type="InterPro" id="IPR025691">
    <property type="entry name" value="GspL_pp_dom"/>
</dbReference>
<sequence length="403" mass="44864">MSEFLTVRLSSQQNAAIPWLVWSPQQQAVIASGEVAGIEQLDELAPYAAQRSTLVLLAASDVVLTQVEIPSGASRQLESMLPYLVEDEIAQDVEELHFSVLSKSGGVAHVAGVDRQWLQSCLDMLKALQFDVKRVLPDVLAVPQADGLAALQLGDEWLVRKGDLAGLSVETQWLPLFSQSDWVREGEAWLRLTAYTPLPELALAEGQVWRTEAADLVMQQLTQEALRSKITLLTGEFAPKSSWSKHWGVWRKAAIAAGLLLVVAMGYRFVEAYQYETQAQRYRAESERIFRTIFPDKQRIPTVSYLKRQMSDELAALSGGGSGEHVLGWLSKLPDTLRSVRALQVQSLRFDGNRGEVRLEASSKDFQTFEQARVKLEAHFTVEQGQLSKNGDLVVGSYVLKRK</sequence>
<evidence type="ECO:0000256" key="7">
    <source>
        <dbReference type="ARBA" id="ARBA00022927"/>
    </source>
</evidence>
<protein>
    <recommendedName>
        <fullName evidence="10">Type II secretion system protein L</fullName>
        <shortName evidence="10">T2SS protein L</shortName>
    </recommendedName>
</protein>
<comment type="subcellular location">
    <subcellularLocation>
        <location evidence="1">Cell inner membrane</location>
        <topology evidence="1">Single-pass membrane protein</topology>
    </subcellularLocation>
</comment>
<dbReference type="Pfam" id="PF12693">
    <property type="entry name" value="GspL_C"/>
    <property type="match status" value="1"/>
</dbReference>
<name>A0A0Q2MFY1_VIBFU</name>
<dbReference type="GO" id="GO:0009276">
    <property type="term" value="C:Gram-negative-bacterium-type cell wall"/>
    <property type="evidence" value="ECO:0007669"/>
    <property type="project" value="InterPro"/>
</dbReference>
<dbReference type="FunCoup" id="A0A0Q2MFY1">
    <property type="interactions" value="120"/>
</dbReference>
<evidence type="ECO:0000259" key="11">
    <source>
        <dbReference type="Pfam" id="PF05134"/>
    </source>
</evidence>
<dbReference type="GO" id="GO:0015628">
    <property type="term" value="P:protein secretion by the type II secretion system"/>
    <property type="evidence" value="ECO:0007669"/>
    <property type="project" value="InterPro"/>
</dbReference>
<dbReference type="EMBL" id="LKHS01000006">
    <property type="protein sequence ID" value="KQH86618.1"/>
    <property type="molecule type" value="Genomic_DNA"/>
</dbReference>
<evidence type="ECO:0000313" key="13">
    <source>
        <dbReference type="EMBL" id="KQH86618.1"/>
    </source>
</evidence>
<keyword evidence="3 10" id="KW-0813">Transport</keyword>
<dbReference type="Gene3D" id="3.30.420.370">
    <property type="match status" value="1"/>
</dbReference>
<evidence type="ECO:0000256" key="10">
    <source>
        <dbReference type="PIRNR" id="PIRNR015761"/>
    </source>
</evidence>
<gene>
    <name evidence="13" type="ORF">AMR76_08685</name>
</gene>
<evidence type="ECO:0000256" key="4">
    <source>
        <dbReference type="ARBA" id="ARBA00022475"/>
    </source>
</evidence>
<evidence type="ECO:0000256" key="1">
    <source>
        <dbReference type="ARBA" id="ARBA00004377"/>
    </source>
</evidence>
<evidence type="ECO:0000256" key="2">
    <source>
        <dbReference type="ARBA" id="ARBA00005318"/>
    </source>
</evidence>
<keyword evidence="4" id="KW-1003">Cell membrane</keyword>
<dbReference type="RefSeq" id="WP_055465867.1">
    <property type="nucleotide sequence ID" value="NZ_LKHS01000006.1"/>
</dbReference>
<keyword evidence="5" id="KW-0997">Cell inner membrane</keyword>
<dbReference type="NCBIfam" id="TIGR01709">
    <property type="entry name" value="typeII_sec_gspL"/>
    <property type="match status" value="1"/>
</dbReference>
<dbReference type="Proteomes" id="UP000051221">
    <property type="component" value="Unassembled WGS sequence"/>
</dbReference>
<reference evidence="13 14" key="1">
    <citation type="submission" date="2015-08" db="EMBL/GenBank/DDBJ databases">
        <title>Antibacterial properties of a collection of Vibrionaceae strains.</title>
        <authorList>
            <person name="Giubergia S."/>
        </authorList>
    </citation>
    <scope>NUCLEOTIDE SEQUENCE [LARGE SCALE GENOMIC DNA]</scope>
    <source>
        <strain evidence="13 14">S0821</strain>
    </source>
</reference>
<dbReference type="GO" id="GO:0005886">
    <property type="term" value="C:plasma membrane"/>
    <property type="evidence" value="ECO:0007669"/>
    <property type="project" value="UniProtKB-SubCell"/>
</dbReference>
<comment type="similarity">
    <text evidence="2 10">Belongs to the GSP L family.</text>
</comment>
<dbReference type="InterPro" id="IPR007812">
    <property type="entry name" value="T2SS_protein-GspL"/>
</dbReference>
<dbReference type="GO" id="GO:0015627">
    <property type="term" value="C:type II protein secretion system complex"/>
    <property type="evidence" value="ECO:0007669"/>
    <property type="project" value="InterPro"/>
</dbReference>
<feature type="domain" description="GspL periplasmic" evidence="12">
    <location>
        <begin position="244"/>
        <end position="402"/>
    </location>
</feature>
<evidence type="ECO:0000256" key="5">
    <source>
        <dbReference type="ARBA" id="ARBA00022519"/>
    </source>
</evidence>
<evidence type="ECO:0000256" key="6">
    <source>
        <dbReference type="ARBA" id="ARBA00022692"/>
    </source>
</evidence>
<evidence type="ECO:0000259" key="12">
    <source>
        <dbReference type="Pfam" id="PF12693"/>
    </source>
</evidence>
<dbReference type="Gene3D" id="3.30.420.380">
    <property type="match status" value="1"/>
</dbReference>
<keyword evidence="8" id="KW-1133">Transmembrane helix</keyword>
<keyword evidence="14" id="KW-1185">Reference proteome</keyword>
<keyword evidence="6" id="KW-0812">Transmembrane</keyword>
<dbReference type="Pfam" id="PF05134">
    <property type="entry name" value="T2SSL"/>
    <property type="match status" value="1"/>
</dbReference>
<organism evidence="13 14">
    <name type="scientific">Vibrio furnissii</name>
    <dbReference type="NCBI Taxonomy" id="29494"/>
    <lineage>
        <taxon>Bacteria</taxon>
        <taxon>Pseudomonadati</taxon>
        <taxon>Pseudomonadota</taxon>
        <taxon>Gammaproteobacteria</taxon>
        <taxon>Vibrionales</taxon>
        <taxon>Vibrionaceae</taxon>
        <taxon>Vibrio</taxon>
    </lineage>
</organism>
<comment type="caution">
    <text evidence="13">The sequence shown here is derived from an EMBL/GenBank/DDBJ whole genome shotgun (WGS) entry which is preliminary data.</text>
</comment>
<feature type="domain" description="GspL cytoplasmic actin-ATPase-like" evidence="11">
    <location>
        <begin position="5"/>
        <end position="240"/>
    </location>
</feature>
<proteinExistence type="inferred from homology"/>
<dbReference type="Gene3D" id="3.30.1360.100">
    <property type="entry name" value="General secretion pathway protein M, EpsM"/>
    <property type="match status" value="1"/>
</dbReference>
<keyword evidence="7 10" id="KW-0653">Protein transport</keyword>
<dbReference type="InterPro" id="IPR024230">
    <property type="entry name" value="GspL_cyto_dom"/>
</dbReference>